<name>A0A6P0HBV6_9ACTN</name>
<evidence type="ECO:0000313" key="5">
    <source>
        <dbReference type="Proteomes" id="UP000471152"/>
    </source>
</evidence>
<accession>A0A6P0HBV6</accession>
<keyword evidence="4" id="KW-1185">Reference proteome</keyword>
<dbReference type="EMBL" id="JAAGWH010000055">
    <property type="protein sequence ID" value="NEK96172.1"/>
    <property type="molecule type" value="Genomic_DNA"/>
</dbReference>
<evidence type="ECO:0000256" key="1">
    <source>
        <dbReference type="SAM" id="Phobius"/>
    </source>
</evidence>
<feature type="transmembrane region" description="Helical" evidence="1">
    <location>
        <begin position="91"/>
        <end position="110"/>
    </location>
</feature>
<keyword evidence="1" id="KW-1133">Transmembrane helix</keyword>
<feature type="transmembrane region" description="Helical" evidence="1">
    <location>
        <begin position="130"/>
        <end position="149"/>
    </location>
</feature>
<dbReference type="EMBL" id="JAAGWB010000057">
    <property type="protein sequence ID" value="NEN53060.1"/>
    <property type="molecule type" value="Genomic_DNA"/>
</dbReference>
<evidence type="ECO:0000313" key="3">
    <source>
        <dbReference type="EMBL" id="NEN53060.1"/>
    </source>
</evidence>
<feature type="transmembrane region" description="Helical" evidence="1">
    <location>
        <begin position="54"/>
        <end position="79"/>
    </location>
</feature>
<reference evidence="3 5" key="2">
    <citation type="submission" date="2020-02" db="EMBL/GenBank/DDBJ databases">
        <title>The WGS of Modestobacter muralis DSM 100205.</title>
        <authorList>
            <person name="Jiang Z."/>
        </authorList>
    </citation>
    <scope>NUCLEOTIDE SEQUENCE [LARGE SCALE GENOMIC DNA]</scope>
    <source>
        <strain evidence="3 5">DSM 100205</strain>
    </source>
</reference>
<dbReference type="RefSeq" id="WP_163612850.1">
    <property type="nucleotide sequence ID" value="NZ_JAAGWB010000057.1"/>
</dbReference>
<protein>
    <submittedName>
        <fullName evidence="3">Uncharacterized protein</fullName>
    </submittedName>
</protein>
<keyword evidence="1" id="KW-0472">Membrane</keyword>
<evidence type="ECO:0000313" key="4">
    <source>
        <dbReference type="Proteomes" id="UP000468828"/>
    </source>
</evidence>
<reference evidence="2 4" key="1">
    <citation type="submission" date="2020-01" db="EMBL/GenBank/DDBJ databases">
        <title>the WGS Modestobacter muralis CPCC 204518.</title>
        <authorList>
            <person name="Jiang Z."/>
        </authorList>
    </citation>
    <scope>NUCLEOTIDE SEQUENCE [LARGE SCALE GENOMIC DNA]</scope>
    <source>
        <strain evidence="2 4">DSM 100205</strain>
    </source>
</reference>
<dbReference type="Proteomes" id="UP000468828">
    <property type="component" value="Unassembled WGS sequence"/>
</dbReference>
<dbReference type="Proteomes" id="UP000471152">
    <property type="component" value="Unassembled WGS sequence"/>
</dbReference>
<dbReference type="AlphaFoldDB" id="A0A6P0HBV6"/>
<sequence length="155" mass="15204">MTGVVAGRRVVAWSAVVAGALLAVPGLVLVSRPPAAVPELVFLSTEQYDQLVTAGWLADAGRVLIALGALLVAGAVPWFRGRPPRDRRVGGAALGAGAGLAVLGAALLGASRAAGRAVEGVVPAPLTGPGQWAGLVLVLAGGALLGAGVQRVAGR</sequence>
<proteinExistence type="predicted"/>
<gene>
    <name evidence="3" type="ORF">G3R41_19310</name>
    <name evidence="2" type="ORF">GCU67_18660</name>
</gene>
<organism evidence="3 5">
    <name type="scientific">Modestobacter muralis</name>
    <dbReference type="NCBI Taxonomy" id="1608614"/>
    <lineage>
        <taxon>Bacteria</taxon>
        <taxon>Bacillati</taxon>
        <taxon>Actinomycetota</taxon>
        <taxon>Actinomycetes</taxon>
        <taxon>Geodermatophilales</taxon>
        <taxon>Geodermatophilaceae</taxon>
        <taxon>Modestobacter</taxon>
    </lineage>
</organism>
<evidence type="ECO:0000313" key="2">
    <source>
        <dbReference type="EMBL" id="NEK96172.1"/>
    </source>
</evidence>
<keyword evidence="1" id="KW-0812">Transmembrane</keyword>
<comment type="caution">
    <text evidence="3">The sequence shown here is derived from an EMBL/GenBank/DDBJ whole genome shotgun (WGS) entry which is preliminary data.</text>
</comment>